<dbReference type="EMBL" id="JACXVP010000007">
    <property type="protein sequence ID" value="KAG5593992.1"/>
    <property type="molecule type" value="Genomic_DNA"/>
</dbReference>
<name>A0A9J5Y364_SOLCO</name>
<comment type="caution">
    <text evidence="1">The sequence shown here is derived from an EMBL/GenBank/DDBJ whole genome shotgun (WGS) entry which is preliminary data.</text>
</comment>
<dbReference type="AlphaFoldDB" id="A0A9J5Y364"/>
<reference evidence="1 2" key="1">
    <citation type="submission" date="2020-09" db="EMBL/GenBank/DDBJ databases">
        <title>De no assembly of potato wild relative species, Solanum commersonii.</title>
        <authorList>
            <person name="Cho K."/>
        </authorList>
    </citation>
    <scope>NUCLEOTIDE SEQUENCE [LARGE SCALE GENOMIC DNA]</scope>
    <source>
        <strain evidence="1">LZ3.2</strain>
        <tissue evidence="1">Leaf</tissue>
    </source>
</reference>
<gene>
    <name evidence="1" type="ORF">H5410_035224</name>
</gene>
<proteinExistence type="predicted"/>
<protein>
    <submittedName>
        <fullName evidence="1">Uncharacterized protein</fullName>
    </submittedName>
</protein>
<accession>A0A9J5Y364</accession>
<evidence type="ECO:0000313" key="2">
    <source>
        <dbReference type="Proteomes" id="UP000824120"/>
    </source>
</evidence>
<dbReference type="Proteomes" id="UP000824120">
    <property type="component" value="Chromosome 7"/>
</dbReference>
<organism evidence="1 2">
    <name type="scientific">Solanum commersonii</name>
    <name type="common">Commerson's wild potato</name>
    <name type="synonym">Commerson's nightshade</name>
    <dbReference type="NCBI Taxonomy" id="4109"/>
    <lineage>
        <taxon>Eukaryota</taxon>
        <taxon>Viridiplantae</taxon>
        <taxon>Streptophyta</taxon>
        <taxon>Embryophyta</taxon>
        <taxon>Tracheophyta</taxon>
        <taxon>Spermatophyta</taxon>
        <taxon>Magnoliopsida</taxon>
        <taxon>eudicotyledons</taxon>
        <taxon>Gunneridae</taxon>
        <taxon>Pentapetalae</taxon>
        <taxon>asterids</taxon>
        <taxon>lamiids</taxon>
        <taxon>Solanales</taxon>
        <taxon>Solanaceae</taxon>
        <taxon>Solanoideae</taxon>
        <taxon>Solaneae</taxon>
        <taxon>Solanum</taxon>
    </lineage>
</organism>
<evidence type="ECO:0000313" key="1">
    <source>
        <dbReference type="EMBL" id="KAG5593992.1"/>
    </source>
</evidence>
<sequence>MLCYFDFDFDVNLVSKKKATTKGSAENQVLAWLVIAEGDDCWFCPLGGILDCITRSSLAISVKLGLSDGSADQHLSMSNLQSGSQDSGTGGRKAFGQYLVKVEKEYLEVVTNYCPIVQFGIWFFSSKKFPQYNSKGEYVNLQTHPAKDKTAASIEKFWCHPRESSSYTA</sequence>
<keyword evidence="2" id="KW-1185">Reference proteome</keyword>